<name>A0ABR4IHW1_9EURO</name>
<evidence type="ECO:0000256" key="2">
    <source>
        <dbReference type="ARBA" id="ARBA00023002"/>
    </source>
</evidence>
<evidence type="ECO:0000259" key="3">
    <source>
        <dbReference type="Pfam" id="PF05368"/>
    </source>
</evidence>
<evidence type="ECO:0000256" key="1">
    <source>
        <dbReference type="ARBA" id="ARBA00022857"/>
    </source>
</evidence>
<dbReference type="Pfam" id="PF05368">
    <property type="entry name" value="NmrA"/>
    <property type="match status" value="1"/>
</dbReference>
<organism evidence="4 5">
    <name type="scientific">Aspergillus cavernicola</name>
    <dbReference type="NCBI Taxonomy" id="176166"/>
    <lineage>
        <taxon>Eukaryota</taxon>
        <taxon>Fungi</taxon>
        <taxon>Dikarya</taxon>
        <taxon>Ascomycota</taxon>
        <taxon>Pezizomycotina</taxon>
        <taxon>Eurotiomycetes</taxon>
        <taxon>Eurotiomycetidae</taxon>
        <taxon>Eurotiales</taxon>
        <taxon>Aspergillaceae</taxon>
        <taxon>Aspergillus</taxon>
        <taxon>Aspergillus subgen. Nidulantes</taxon>
    </lineage>
</organism>
<keyword evidence="1" id="KW-0521">NADP</keyword>
<gene>
    <name evidence="4" type="ORF">BDW59DRAFT_160447</name>
</gene>
<dbReference type="EMBL" id="JBFXLS010000026">
    <property type="protein sequence ID" value="KAL2827162.1"/>
    <property type="molecule type" value="Genomic_DNA"/>
</dbReference>
<dbReference type="SUPFAM" id="SSF51735">
    <property type="entry name" value="NAD(P)-binding Rossmann-fold domains"/>
    <property type="match status" value="1"/>
</dbReference>
<reference evidence="4 5" key="1">
    <citation type="submission" date="2024-07" db="EMBL/GenBank/DDBJ databases">
        <title>Section-level genome sequencing and comparative genomics of Aspergillus sections Usti and Cavernicolus.</title>
        <authorList>
            <consortium name="Lawrence Berkeley National Laboratory"/>
            <person name="Nybo J.L."/>
            <person name="Vesth T.C."/>
            <person name="Theobald S."/>
            <person name="Frisvad J.C."/>
            <person name="Larsen T.O."/>
            <person name="Kjaerboelling I."/>
            <person name="Rothschild-Mancinelli K."/>
            <person name="Lyhne E.K."/>
            <person name="Kogle M.E."/>
            <person name="Barry K."/>
            <person name="Clum A."/>
            <person name="Na H."/>
            <person name="Ledsgaard L."/>
            <person name="Lin J."/>
            <person name="Lipzen A."/>
            <person name="Kuo A."/>
            <person name="Riley R."/>
            <person name="Mondo S."/>
            <person name="LaButti K."/>
            <person name="Haridas S."/>
            <person name="Pangalinan J."/>
            <person name="Salamov A.A."/>
            <person name="Simmons B.A."/>
            <person name="Magnuson J.K."/>
            <person name="Chen J."/>
            <person name="Drula E."/>
            <person name="Henrissat B."/>
            <person name="Wiebenga A."/>
            <person name="Lubbers R.J."/>
            <person name="Gomes A.C."/>
            <person name="Makela M.R."/>
            <person name="Stajich J."/>
            <person name="Grigoriev I.V."/>
            <person name="Mortensen U.H."/>
            <person name="De vries R.P."/>
            <person name="Baker S.E."/>
            <person name="Andersen M.R."/>
        </authorList>
    </citation>
    <scope>NUCLEOTIDE SEQUENCE [LARGE SCALE GENOMIC DNA]</scope>
    <source>
        <strain evidence="4 5">CBS 600.67</strain>
    </source>
</reference>
<proteinExistence type="predicted"/>
<dbReference type="InterPro" id="IPR036291">
    <property type="entry name" value="NAD(P)-bd_dom_sf"/>
</dbReference>
<protein>
    <recommendedName>
        <fullName evidence="3">NmrA-like domain-containing protein</fullName>
    </recommendedName>
</protein>
<evidence type="ECO:0000313" key="5">
    <source>
        <dbReference type="Proteomes" id="UP001610335"/>
    </source>
</evidence>
<dbReference type="PANTHER" id="PTHR47706">
    <property type="entry name" value="NMRA-LIKE FAMILY PROTEIN"/>
    <property type="match status" value="1"/>
</dbReference>
<comment type="caution">
    <text evidence="4">The sequence shown here is derived from an EMBL/GenBank/DDBJ whole genome shotgun (WGS) entry which is preliminary data.</text>
</comment>
<keyword evidence="2" id="KW-0560">Oxidoreductase</keyword>
<evidence type="ECO:0000313" key="4">
    <source>
        <dbReference type="EMBL" id="KAL2827162.1"/>
    </source>
</evidence>
<accession>A0ABR4IHW1</accession>
<dbReference type="InterPro" id="IPR008030">
    <property type="entry name" value="NmrA-like"/>
</dbReference>
<dbReference type="Proteomes" id="UP001610335">
    <property type="component" value="Unassembled WGS sequence"/>
</dbReference>
<dbReference type="Gene3D" id="3.40.50.720">
    <property type="entry name" value="NAD(P)-binding Rossmann-like Domain"/>
    <property type="match status" value="1"/>
</dbReference>
<dbReference type="PANTHER" id="PTHR47706:SF9">
    <property type="entry name" value="NMRA-LIKE DOMAIN-CONTAINING PROTEIN-RELATED"/>
    <property type="match status" value="1"/>
</dbReference>
<sequence length="300" mass="34151">MLILIVGITGALGRHLALAAFARNYTVRGLGRSPKSLAPDIESRLESFIELQSYYDMATMERACYGVDAIICALRSTPELELDAQILLLRAAEKAGVKTFVASTWNNDWTRIQFGDWEHYDAHISFKRLADMTSQINPVYLFIGTFAEYLYEFTCFPLQDKEDNSGKELTYWENPDMELDWTSMRDGSEFTLEILNKESVKQGEGGCFSFRSGVTSPKDLALTYEKVKKIKVELVCGGSETELEALAVASRKDTAIKDYFIYAIYFYHLFILRRSWSLVNLEDLPEIRRTSLEEVVAALE</sequence>
<keyword evidence="5" id="KW-1185">Reference proteome</keyword>
<feature type="domain" description="NmrA-like" evidence="3">
    <location>
        <begin position="2"/>
        <end position="234"/>
    </location>
</feature>
<dbReference type="InterPro" id="IPR051609">
    <property type="entry name" value="NmrA/Isoflavone_reductase-like"/>
</dbReference>